<reference evidence="2" key="1">
    <citation type="submission" date="2016-11" db="EMBL/GenBank/DDBJ databases">
        <authorList>
            <person name="Varghese N."/>
            <person name="Submissions S."/>
        </authorList>
    </citation>
    <scope>NUCLEOTIDE SEQUENCE [LARGE SCALE GENOMIC DNA]</scope>
    <source>
        <strain evidence="2">DSM 26898</strain>
    </source>
</reference>
<dbReference type="OrthoDB" id="606446at2"/>
<dbReference type="AlphaFoldDB" id="A0A1M4YTU9"/>
<keyword evidence="2" id="KW-1185">Reference proteome</keyword>
<evidence type="ECO:0000313" key="1">
    <source>
        <dbReference type="EMBL" id="SHF09190.1"/>
    </source>
</evidence>
<dbReference type="STRING" id="1302685.SAMN05444408_108217"/>
<evidence type="ECO:0000313" key="2">
    <source>
        <dbReference type="Proteomes" id="UP000184236"/>
    </source>
</evidence>
<dbReference type="EMBL" id="FQVO01000008">
    <property type="protein sequence ID" value="SHF09190.1"/>
    <property type="molecule type" value="Genomic_DNA"/>
</dbReference>
<protein>
    <submittedName>
        <fullName evidence="1">Uncharacterized protein</fullName>
    </submittedName>
</protein>
<name>A0A1M4YTU9_9FLAO</name>
<gene>
    <name evidence="1" type="ORF">SAMN05444408_108217</name>
</gene>
<sequence length="681" mass="76881">MIFTNDFFATGSTLPNDDLVQLVDSNTSENVNYKKINAWYYDVGPVIADGIIIRKRYDIPTGTYEYYALTSFLSGKPINIELFGAKGNSRTDDTLAFINAAKFVNGLPDFVSVDINDSNENWSLEKQSVTIVGNSPIGYKILDTIKFEKPVNFLVDTIFYRGEKNKAALIFQNSHKNVIDTNVTAKPGAEFTSEDYIGVWIQGAAYSKIKVGASFFTKGIVCEANKVPGLFEGFAWNDIELKSLQSNLESFVIRNTNDGWANANRVTGGEFGSFRGQINESQPINRKRAFIKFEKDGLSSGCNSWLFLNQSFEGKLLGINENELVETLCFDFSAAPCYGISIVEPRIENVNDNRAGIFHTGSQFEFKSNQYTSVTDFTDQNNIRYIGENPIVLLDENLNDDFKINRMINNYRHTYVKKLEPYNDRTGLFPDAYYANRFCQIFKINSHNTRLWVKWYRKSEIVLFDENKDIINDLTKLTQQISLFDYRPQDYYIPDNGPALTNKTILIGNESNSDFVNSMTFIEEAKYVGIIQQPYPNSRLKVMLNQNDKGKIEKVKFLGVATDTYPTINNPSDMARFSFNTGEKFYDYTTFQTSVIKKSGVNAAVSGYTVDTVAGSRKFIINTGAINEIAEGHLFYLTANGGNRFFRITELNGNIITTDLPSDVTLSGTAITFPVCTFETY</sequence>
<organism evidence="1 2">
    <name type="scientific">Chryseobacterium takakiae</name>
    <dbReference type="NCBI Taxonomy" id="1302685"/>
    <lineage>
        <taxon>Bacteria</taxon>
        <taxon>Pseudomonadati</taxon>
        <taxon>Bacteroidota</taxon>
        <taxon>Flavobacteriia</taxon>
        <taxon>Flavobacteriales</taxon>
        <taxon>Weeksellaceae</taxon>
        <taxon>Chryseobacterium group</taxon>
        <taxon>Chryseobacterium</taxon>
    </lineage>
</organism>
<proteinExistence type="predicted"/>
<accession>A0A1M4YTU9</accession>
<dbReference type="Proteomes" id="UP000184236">
    <property type="component" value="Unassembled WGS sequence"/>
</dbReference>
<dbReference type="RefSeq" id="WP_072885061.1">
    <property type="nucleotide sequence ID" value="NZ_FQVO01000008.1"/>
</dbReference>